<evidence type="ECO:0000313" key="1">
    <source>
        <dbReference type="EMBL" id="KAK2116139.1"/>
    </source>
</evidence>
<sequence>MWRKEQDTRALQEQSQHLYSEWVQVASVNAPYSAYLRSYLSWQAQMEQLQAAFGSHMSFGTGAPFGA</sequence>
<gene>
    <name evidence="1" type="primary">TICAM1_1</name>
    <name evidence="1" type="ORF">P7K49_006765</name>
</gene>
<comment type="caution">
    <text evidence="1">The sequence shown here is derived from an EMBL/GenBank/DDBJ whole genome shotgun (WGS) entry which is preliminary data.</text>
</comment>
<keyword evidence="2" id="KW-1185">Reference proteome</keyword>
<protein>
    <submittedName>
        <fullName evidence="1">TIR domain-containing adapter molecule 1</fullName>
    </submittedName>
</protein>
<dbReference type="Proteomes" id="UP001266305">
    <property type="component" value="Unassembled WGS sequence"/>
</dbReference>
<accession>A0ABQ9W4Z1</accession>
<evidence type="ECO:0000313" key="2">
    <source>
        <dbReference type="Proteomes" id="UP001266305"/>
    </source>
</evidence>
<reference evidence="1 2" key="1">
    <citation type="submission" date="2023-05" db="EMBL/GenBank/DDBJ databases">
        <title>B98-5 Cell Line De Novo Hybrid Assembly: An Optical Mapping Approach.</title>
        <authorList>
            <person name="Kananen K."/>
            <person name="Auerbach J.A."/>
            <person name="Kautto E."/>
            <person name="Blachly J.S."/>
        </authorList>
    </citation>
    <scope>NUCLEOTIDE SEQUENCE [LARGE SCALE GENOMIC DNA]</scope>
    <source>
        <strain evidence="1">B95-8</strain>
        <tissue evidence="1">Cell line</tissue>
    </source>
</reference>
<organism evidence="1 2">
    <name type="scientific">Saguinus oedipus</name>
    <name type="common">Cotton-top tamarin</name>
    <name type="synonym">Oedipomidas oedipus</name>
    <dbReference type="NCBI Taxonomy" id="9490"/>
    <lineage>
        <taxon>Eukaryota</taxon>
        <taxon>Metazoa</taxon>
        <taxon>Chordata</taxon>
        <taxon>Craniata</taxon>
        <taxon>Vertebrata</taxon>
        <taxon>Euteleostomi</taxon>
        <taxon>Mammalia</taxon>
        <taxon>Eutheria</taxon>
        <taxon>Euarchontoglires</taxon>
        <taxon>Primates</taxon>
        <taxon>Haplorrhini</taxon>
        <taxon>Platyrrhini</taxon>
        <taxon>Cebidae</taxon>
        <taxon>Callitrichinae</taxon>
        <taxon>Saguinus</taxon>
    </lineage>
</organism>
<name>A0ABQ9W4Z1_SAGOE</name>
<proteinExistence type="predicted"/>
<dbReference type="EMBL" id="JASSZA010000003">
    <property type="protein sequence ID" value="KAK2116139.1"/>
    <property type="molecule type" value="Genomic_DNA"/>
</dbReference>